<evidence type="ECO:0000256" key="4">
    <source>
        <dbReference type="PIRNR" id="PIRNR001338"/>
    </source>
</evidence>
<dbReference type="InterPro" id="IPR000031">
    <property type="entry name" value="PurE_dom"/>
</dbReference>
<feature type="domain" description="PurE" evidence="6">
    <location>
        <begin position="5"/>
        <end position="156"/>
    </location>
</feature>
<keyword evidence="2 3" id="KW-0413">Isomerase</keyword>
<dbReference type="Pfam" id="PF00731">
    <property type="entry name" value="AIRC"/>
    <property type="match status" value="1"/>
</dbReference>
<dbReference type="EMBL" id="CP015518">
    <property type="protein sequence ID" value="APG25336.1"/>
    <property type="molecule type" value="Genomic_DNA"/>
</dbReference>
<keyword evidence="8" id="KW-1185">Reference proteome</keyword>
<evidence type="ECO:0000313" key="8">
    <source>
        <dbReference type="Proteomes" id="UP000182264"/>
    </source>
</evidence>
<dbReference type="STRING" id="29542.A6070_04145"/>
<sequence length="172" mass="17936">MKSKPLVGILMGSDSDYDIMVEAAHALKRFGIPFEMTVSSAHRSPQRTAEYARTARQRGLRVLIVGAGAAAHLAGVVAAESTLPVVGVPVDASALKGLDALLATVQMPAGIPVATMAIGKAGARNAGIFAAQIIAGDEPDMIEKLESFKRELADGVTAKAEALQERLVRDGF</sequence>
<dbReference type="InterPro" id="IPR033747">
    <property type="entry name" value="PurE_ClassI"/>
</dbReference>
<feature type="binding site" evidence="3 5">
    <location>
        <position position="43"/>
    </location>
    <ligand>
        <name>substrate</name>
    </ligand>
</feature>
<dbReference type="EC" id="5.4.99.18" evidence="3 4"/>
<protein>
    <recommendedName>
        <fullName evidence="3 4">N5-carboxyaminoimidazole ribonucleotide mutase</fullName>
        <shortName evidence="3 4">N5-CAIR mutase</shortName>
        <ecNumber evidence="3 4">5.4.99.18</ecNumber>
    </recommendedName>
    <alternativeName>
        <fullName evidence="3">5-(carboxyamino)imidazole ribonucleotide mutase</fullName>
    </alternativeName>
</protein>
<comment type="function">
    <text evidence="3 4">Catalyzes the conversion of N5-carboxyaminoimidazole ribonucleotide (N5-CAIR) to 4-carboxy-5-aminoimidazole ribonucleotide (CAIR).</text>
</comment>
<dbReference type="Proteomes" id="UP000182264">
    <property type="component" value="Chromosome"/>
</dbReference>
<accession>A0A1L3GHD0</accession>
<comment type="similarity">
    <text evidence="3">Belongs to the AIR carboxylase family. Class I subfamily.</text>
</comment>
<feature type="binding site" evidence="3 5">
    <location>
        <position position="16"/>
    </location>
    <ligand>
        <name>substrate</name>
    </ligand>
</feature>
<dbReference type="InterPro" id="IPR024694">
    <property type="entry name" value="PurE_prokaryotes"/>
</dbReference>
<keyword evidence="1 3" id="KW-0658">Purine biosynthesis</keyword>
<gene>
    <name evidence="3" type="primary">purE</name>
    <name evidence="7" type="ORF">A7E75_10140</name>
</gene>
<reference evidence="7 8" key="1">
    <citation type="journal article" date="2017" name="Genome Announc.">
        <title>Complete Genome Sequences of Two Acetylene-Fermenting Pelobacter acetylenicus Strains.</title>
        <authorList>
            <person name="Sutton J.M."/>
            <person name="Baesman S.M."/>
            <person name="Fierst J.L."/>
            <person name="Poret-Peterson A.T."/>
            <person name="Oremland R.S."/>
            <person name="Dunlap D.S."/>
            <person name="Akob D.M."/>
        </authorList>
    </citation>
    <scope>NUCLEOTIDE SEQUENCE [LARGE SCALE GENOMIC DNA]</scope>
    <source>
        <strain evidence="7 8">DSM 3247</strain>
    </source>
</reference>
<dbReference type="SUPFAM" id="SSF52255">
    <property type="entry name" value="N5-CAIR mutase (phosphoribosylaminoimidazole carboxylase, PurE)"/>
    <property type="match status" value="1"/>
</dbReference>
<feature type="binding site" evidence="3 5">
    <location>
        <position position="13"/>
    </location>
    <ligand>
        <name>substrate</name>
    </ligand>
</feature>
<evidence type="ECO:0000256" key="5">
    <source>
        <dbReference type="PIRSR" id="PIRSR001338-1"/>
    </source>
</evidence>
<dbReference type="AlphaFoldDB" id="A0A1L3GHD0"/>
<dbReference type="SMART" id="SM01001">
    <property type="entry name" value="AIRC"/>
    <property type="match status" value="1"/>
</dbReference>
<dbReference type="Gene3D" id="3.40.50.1970">
    <property type="match status" value="1"/>
</dbReference>
<evidence type="ECO:0000256" key="3">
    <source>
        <dbReference type="HAMAP-Rule" id="MF_01929"/>
    </source>
</evidence>
<evidence type="ECO:0000256" key="2">
    <source>
        <dbReference type="ARBA" id="ARBA00023235"/>
    </source>
</evidence>
<evidence type="ECO:0000256" key="1">
    <source>
        <dbReference type="ARBA" id="ARBA00022755"/>
    </source>
</evidence>
<dbReference type="PANTHER" id="PTHR23046:SF2">
    <property type="entry name" value="PHOSPHORIBOSYLAMINOIMIDAZOLE CARBOXYLASE"/>
    <property type="match status" value="1"/>
</dbReference>
<dbReference type="GO" id="GO:0006189">
    <property type="term" value="P:'de novo' IMP biosynthetic process"/>
    <property type="evidence" value="ECO:0007669"/>
    <property type="project" value="UniProtKB-UniRule"/>
</dbReference>
<evidence type="ECO:0000313" key="7">
    <source>
        <dbReference type="EMBL" id="APG25336.1"/>
    </source>
</evidence>
<dbReference type="OrthoDB" id="9791908at2"/>
<proteinExistence type="inferred from homology"/>
<dbReference type="HAMAP" id="MF_01929">
    <property type="entry name" value="PurE_classI"/>
    <property type="match status" value="1"/>
</dbReference>
<dbReference type="UniPathway" id="UPA00074">
    <property type="reaction ID" value="UER00943"/>
</dbReference>
<name>A0A1L3GHD0_SYNAC</name>
<dbReference type="KEGG" id="pace:A6070_04145"/>
<comment type="catalytic activity">
    <reaction evidence="3 4">
        <text>5-carboxyamino-1-(5-phospho-D-ribosyl)imidazole + H(+) = 5-amino-1-(5-phospho-D-ribosyl)imidazole-4-carboxylate</text>
        <dbReference type="Rhea" id="RHEA:13193"/>
        <dbReference type="ChEBI" id="CHEBI:15378"/>
        <dbReference type="ChEBI" id="CHEBI:58730"/>
        <dbReference type="ChEBI" id="CHEBI:77657"/>
        <dbReference type="EC" id="5.4.99.18"/>
    </reaction>
</comment>
<dbReference type="PIRSF" id="PIRSF001338">
    <property type="entry name" value="AIR_carboxylase"/>
    <property type="match status" value="1"/>
</dbReference>
<comment type="pathway">
    <text evidence="3 4">Purine metabolism; IMP biosynthesis via de novo pathway; 5-amino-1-(5-phospho-D-ribosyl)imidazole-4-carboxylate from 5-amino-1-(5-phospho-D-ribosyl)imidazole (N5-CAIR route): step 2/2.</text>
</comment>
<organism evidence="7 8">
    <name type="scientific">Syntrophotalea acetylenica</name>
    <name type="common">Pelobacter acetylenicus</name>
    <dbReference type="NCBI Taxonomy" id="29542"/>
    <lineage>
        <taxon>Bacteria</taxon>
        <taxon>Pseudomonadati</taxon>
        <taxon>Thermodesulfobacteriota</taxon>
        <taxon>Desulfuromonadia</taxon>
        <taxon>Desulfuromonadales</taxon>
        <taxon>Syntrophotaleaceae</taxon>
        <taxon>Syntrophotalea</taxon>
    </lineage>
</organism>
<evidence type="ECO:0000259" key="6">
    <source>
        <dbReference type="SMART" id="SM01001"/>
    </source>
</evidence>
<dbReference type="GO" id="GO:0034023">
    <property type="term" value="F:5-(carboxyamino)imidazole ribonucleotide mutase activity"/>
    <property type="evidence" value="ECO:0007669"/>
    <property type="project" value="UniProtKB-UniRule"/>
</dbReference>
<dbReference type="RefSeq" id="WP_072287187.1">
    <property type="nucleotide sequence ID" value="NZ_CP015455.1"/>
</dbReference>
<dbReference type="NCBIfam" id="TIGR01162">
    <property type="entry name" value="purE"/>
    <property type="match status" value="1"/>
</dbReference>
<dbReference type="PANTHER" id="PTHR23046">
    <property type="entry name" value="PHOSPHORIBOSYLAMINOIMIDAZOLE CARBOXYLASE CATALYTIC SUBUNIT"/>
    <property type="match status" value="1"/>
</dbReference>